<dbReference type="EMBL" id="CP066744">
    <property type="protein sequence ID" value="QQK07901.1"/>
    <property type="molecule type" value="Genomic_DNA"/>
</dbReference>
<keyword evidence="1" id="KW-0378">Hydrolase</keyword>
<dbReference type="Proteomes" id="UP000595814">
    <property type="component" value="Chromosome"/>
</dbReference>
<proteinExistence type="predicted"/>
<protein>
    <submittedName>
        <fullName evidence="1">Serine hydrolase</fullName>
    </submittedName>
</protein>
<organism evidence="1 2">
    <name type="scientific">Miniphocaeibacter halophilus</name>
    <dbReference type="NCBI Taxonomy" id="2931922"/>
    <lineage>
        <taxon>Bacteria</taxon>
        <taxon>Bacillati</taxon>
        <taxon>Bacillota</taxon>
        <taxon>Tissierellia</taxon>
        <taxon>Tissierellales</taxon>
        <taxon>Peptoniphilaceae</taxon>
        <taxon>Miniphocaeibacter</taxon>
    </lineage>
</organism>
<sequence length="335" mass="38786">MKRDYWPTKDWKLSENQFTEEEKFNLENIIKKEYKNIAGIVVVKDGYIKYENYFNGHTIDEKYAMASVTKSVLSSLIGIAMKNSSIKTLDEKVLNFFPEYKTSNPVKKDIRVIDLLTCVAPYPFESINEPIDKLIDSPNWMKYSLDILADDKGRRTFKYSTIGTHIVSGILTKATGLTAREYANKELFNKIGMDIIPPYKMEDYTPNFIFGKHTKGCWLNDPQYYTIGGYGLNLTPREMAKFGFLYLNNGIWNGVKVLPDNWVEESTTKSKYDYGYLWWLFQYEGMNSYCAMGTGGRCICVVPEMDTVVSIVSDYIPKARNRWVFIKKHILPILK</sequence>
<evidence type="ECO:0000313" key="2">
    <source>
        <dbReference type="Proteomes" id="UP000595814"/>
    </source>
</evidence>
<reference evidence="1 2" key="1">
    <citation type="journal article" date="2022" name="Int. J. Syst. Evol. Microbiol.">
        <title>Miniphocaeibacter halophilus sp. nov., an ammonium-tolerant acetate-producing bacterium isolated from a biogas system.</title>
        <authorList>
            <person name="Schnurer A."/>
            <person name="Singh A."/>
            <person name="Bi S."/>
            <person name="Qiao W."/>
            <person name="Westerholm M."/>
        </authorList>
    </citation>
    <scope>NUCLEOTIDE SEQUENCE [LARGE SCALE GENOMIC DNA]</scope>
    <source>
        <strain evidence="1 2">AMB_01</strain>
    </source>
</reference>
<evidence type="ECO:0000313" key="1">
    <source>
        <dbReference type="EMBL" id="QQK07901.1"/>
    </source>
</evidence>
<keyword evidence="2" id="KW-1185">Reference proteome</keyword>
<gene>
    <name evidence="1" type="ORF">JFY71_11610</name>
</gene>
<name>A0AC61MVT1_9FIRM</name>
<accession>A0AC61MVT1</accession>